<feature type="compositionally biased region" description="Polar residues" evidence="1">
    <location>
        <begin position="1"/>
        <end position="13"/>
    </location>
</feature>
<evidence type="ECO:0000256" key="1">
    <source>
        <dbReference type="SAM" id="MobiDB-lite"/>
    </source>
</evidence>
<accession>A0ABR7WL31</accession>
<evidence type="ECO:0000313" key="3">
    <source>
        <dbReference type="Proteomes" id="UP000602395"/>
    </source>
</evidence>
<name>A0ABR7WL31_9ACTN</name>
<keyword evidence="3" id="KW-1185">Reference proteome</keyword>
<dbReference type="Proteomes" id="UP000602395">
    <property type="component" value="Unassembled WGS sequence"/>
</dbReference>
<dbReference type="RefSeq" id="WP_190268809.1">
    <property type="nucleotide sequence ID" value="NZ_BAABAD010000005.1"/>
</dbReference>
<sequence length="63" mass="6747">MAVTPKNSVNPSGAPNVVWPDPSPLRDWWTSVMDSEQDEQGVQGMQDGQADSDDSDQNAGETA</sequence>
<comment type="caution">
    <text evidence="2">The sequence shown here is derived from an EMBL/GenBank/DDBJ whole genome shotgun (WGS) entry which is preliminary data.</text>
</comment>
<gene>
    <name evidence="2" type="ORF">IDF66_23215</name>
</gene>
<reference evidence="2 3" key="1">
    <citation type="submission" date="2020-09" db="EMBL/GenBank/DDBJ databases">
        <title>Novel species in genus Gordonia.</title>
        <authorList>
            <person name="Zhang G."/>
        </authorList>
    </citation>
    <scope>NUCLEOTIDE SEQUENCE [LARGE SCALE GENOMIC DNA]</scope>
    <source>
        <strain evidence="2 3">ON-33</strain>
    </source>
</reference>
<organism evidence="2 3">
    <name type="scientific">Gordonia hankookensis</name>
    <dbReference type="NCBI Taxonomy" id="589403"/>
    <lineage>
        <taxon>Bacteria</taxon>
        <taxon>Bacillati</taxon>
        <taxon>Actinomycetota</taxon>
        <taxon>Actinomycetes</taxon>
        <taxon>Mycobacteriales</taxon>
        <taxon>Gordoniaceae</taxon>
        <taxon>Gordonia</taxon>
    </lineage>
</organism>
<dbReference type="EMBL" id="JACWMS010000006">
    <property type="protein sequence ID" value="MBD1322499.1"/>
    <property type="molecule type" value="Genomic_DNA"/>
</dbReference>
<evidence type="ECO:0000313" key="2">
    <source>
        <dbReference type="EMBL" id="MBD1322499.1"/>
    </source>
</evidence>
<proteinExistence type="predicted"/>
<protein>
    <submittedName>
        <fullName evidence="2">Uncharacterized protein</fullName>
    </submittedName>
</protein>
<feature type="region of interest" description="Disordered" evidence="1">
    <location>
        <begin position="1"/>
        <end position="63"/>
    </location>
</feature>